<feature type="cross-link" description="Glycyl lysine isopeptide (Lys-Gly) (interchain with G-Cter in SUMO2)" evidence="8">
    <location>
        <position position="134"/>
    </location>
</feature>
<dbReference type="FunFam" id="1.10.510.10:FF:001612">
    <property type="entry name" value="CAMK family protein kinase"/>
    <property type="match status" value="1"/>
</dbReference>
<keyword evidence="4 10" id="KW-0418">Kinase</keyword>
<dbReference type="GeneID" id="94830286"/>
<dbReference type="SUPFAM" id="SSF56112">
    <property type="entry name" value="Protein kinase-like (PK-like)"/>
    <property type="match status" value="1"/>
</dbReference>
<dbReference type="GO" id="GO:0005524">
    <property type="term" value="F:ATP binding"/>
    <property type="evidence" value="ECO:0007669"/>
    <property type="project" value="UniProtKB-KW"/>
</dbReference>
<dbReference type="Pfam" id="PF00069">
    <property type="entry name" value="Pkinase"/>
    <property type="match status" value="1"/>
</dbReference>
<feature type="binding site" evidence="7">
    <location>
        <position position="38"/>
    </location>
    <ligand>
        <name>ATP</name>
        <dbReference type="ChEBI" id="CHEBI:30616"/>
    </ligand>
</feature>
<evidence type="ECO:0000256" key="5">
    <source>
        <dbReference type="ARBA" id="ARBA00022840"/>
    </source>
</evidence>
<protein>
    <submittedName>
        <fullName evidence="10">CAMK family protein kinase</fullName>
    </submittedName>
</protein>
<dbReference type="Proteomes" id="UP000179807">
    <property type="component" value="Unassembled WGS sequence"/>
</dbReference>
<dbReference type="InterPro" id="IPR008271">
    <property type="entry name" value="Ser/Thr_kinase_AS"/>
</dbReference>
<keyword evidence="3 7" id="KW-0547">Nucleotide-binding</keyword>
<dbReference type="PANTHER" id="PTHR24350">
    <property type="entry name" value="SERINE/THREONINE-PROTEIN KINASE IAL-RELATED"/>
    <property type="match status" value="1"/>
</dbReference>
<feature type="binding site" evidence="7">
    <location>
        <position position="150"/>
    </location>
    <ligand>
        <name>ATP</name>
        <dbReference type="ChEBI" id="CHEBI:30616"/>
    </ligand>
</feature>
<feature type="binding site" evidence="7">
    <location>
        <begin position="136"/>
        <end position="137"/>
    </location>
    <ligand>
        <name>ATP</name>
        <dbReference type="ChEBI" id="CHEBI:30616"/>
    </ligand>
</feature>
<evidence type="ECO:0000256" key="1">
    <source>
        <dbReference type="ARBA" id="ARBA00022527"/>
    </source>
</evidence>
<name>A0A1J4JD13_9EUKA</name>
<dbReference type="SMART" id="SM00220">
    <property type="entry name" value="S_TKc"/>
    <property type="match status" value="1"/>
</dbReference>
<feature type="domain" description="Protein kinase" evidence="9">
    <location>
        <begin position="9"/>
        <end position="268"/>
    </location>
</feature>
<evidence type="ECO:0000256" key="7">
    <source>
        <dbReference type="PIRSR" id="PIRSR630616-2"/>
    </source>
</evidence>
<keyword evidence="5 7" id="KW-0067">ATP-binding</keyword>
<evidence type="ECO:0000313" key="11">
    <source>
        <dbReference type="Proteomes" id="UP000179807"/>
    </source>
</evidence>
<dbReference type="InterPro" id="IPR030616">
    <property type="entry name" value="Aur-like"/>
</dbReference>
<evidence type="ECO:0000256" key="6">
    <source>
        <dbReference type="PIRSR" id="PIRSR630616-1"/>
    </source>
</evidence>
<dbReference type="OrthoDB" id="541276at2759"/>
<dbReference type="RefSeq" id="XP_068348301.1">
    <property type="nucleotide sequence ID" value="XM_068495582.1"/>
</dbReference>
<evidence type="ECO:0000256" key="4">
    <source>
        <dbReference type="ARBA" id="ARBA00022777"/>
    </source>
</evidence>
<evidence type="ECO:0000256" key="8">
    <source>
        <dbReference type="PIRSR" id="PIRSR630616-3"/>
    </source>
</evidence>
<dbReference type="InterPro" id="IPR011009">
    <property type="entry name" value="Kinase-like_dom_sf"/>
</dbReference>
<evidence type="ECO:0000259" key="9">
    <source>
        <dbReference type="PROSITE" id="PS50011"/>
    </source>
</evidence>
<dbReference type="EMBL" id="MLAK01001260">
    <property type="protein sequence ID" value="OHS95164.1"/>
    <property type="molecule type" value="Genomic_DNA"/>
</dbReference>
<dbReference type="PROSITE" id="PS00108">
    <property type="entry name" value="PROTEIN_KINASE_ST"/>
    <property type="match status" value="1"/>
</dbReference>
<evidence type="ECO:0000313" key="10">
    <source>
        <dbReference type="EMBL" id="OHS95164.1"/>
    </source>
</evidence>
<evidence type="ECO:0000256" key="2">
    <source>
        <dbReference type="ARBA" id="ARBA00022679"/>
    </source>
</evidence>
<organism evidence="10 11">
    <name type="scientific">Tritrichomonas foetus</name>
    <dbReference type="NCBI Taxonomy" id="1144522"/>
    <lineage>
        <taxon>Eukaryota</taxon>
        <taxon>Metamonada</taxon>
        <taxon>Parabasalia</taxon>
        <taxon>Tritrichomonadida</taxon>
        <taxon>Tritrichomonadidae</taxon>
        <taxon>Tritrichomonas</taxon>
    </lineage>
</organism>
<gene>
    <name evidence="10" type="ORF">TRFO_10647</name>
</gene>
<keyword evidence="2" id="KW-0808">Transferase</keyword>
<keyword evidence="11" id="KW-1185">Reference proteome</keyword>
<dbReference type="GO" id="GO:0004674">
    <property type="term" value="F:protein serine/threonine kinase activity"/>
    <property type="evidence" value="ECO:0007669"/>
    <property type="project" value="UniProtKB-KW"/>
</dbReference>
<dbReference type="InterPro" id="IPR000719">
    <property type="entry name" value="Prot_kinase_dom"/>
</dbReference>
<keyword evidence="1" id="KW-0723">Serine/threonine-protein kinase</keyword>
<dbReference type="AlphaFoldDB" id="A0A1J4JD13"/>
<accession>A0A1J4JD13</accession>
<comment type="caution">
    <text evidence="10">The sequence shown here is derived from an EMBL/GenBank/DDBJ whole genome shotgun (WGS) entry which is preliminary data.</text>
</comment>
<reference evidence="10" key="1">
    <citation type="submission" date="2016-10" db="EMBL/GenBank/DDBJ databases">
        <authorList>
            <person name="Benchimol M."/>
            <person name="Almeida L.G."/>
            <person name="Vasconcelos A.T."/>
            <person name="Perreira-Neves A."/>
            <person name="Rosa I.A."/>
            <person name="Tasca T."/>
            <person name="Bogo M.R."/>
            <person name="de Souza W."/>
        </authorList>
    </citation>
    <scope>NUCLEOTIDE SEQUENCE [LARGE SCALE GENOMIC DNA]</scope>
    <source>
        <strain evidence="10">K</strain>
    </source>
</reference>
<dbReference type="PROSITE" id="PS50011">
    <property type="entry name" value="PROTEIN_KINASE_DOM"/>
    <property type="match status" value="1"/>
</dbReference>
<proteinExistence type="predicted"/>
<dbReference type="VEuPathDB" id="TrichDB:TRFO_10647"/>
<evidence type="ECO:0000256" key="3">
    <source>
        <dbReference type="ARBA" id="ARBA00022741"/>
    </source>
</evidence>
<dbReference type="Gene3D" id="1.10.510.10">
    <property type="entry name" value="Transferase(Phosphotransferase) domain 1"/>
    <property type="match status" value="1"/>
</dbReference>
<feature type="active site" description="Proton acceptor" evidence="6">
    <location>
        <position position="132"/>
    </location>
</feature>
<sequence length="309" mass="34954">MAKRTIGIYQLTQYLSSGSFGSVWECQHMTTGEMLACKVIDLDMCLQDEFFNHFLNELNIHSRIRHPSIDEIRDVFLDNSTVYIIFELCDGGDLNDIVQDSDGLDESEAKLYFFQIMSAISYIHKLGIAHRDIKLENVLITTDHQAKLTDFGLCKQANGNSPMLTTCGTLVYAAPEIINEQPYNGMKADIWSAGIVLYAMICCHFPWSTPEDAPPETVMHETVKQILEGQIEIPDGITFELQNLMTNMLNTDPELRPSAEEILQHPWFEGREEDIDADSLIPDDNVISLVSSLIQELTKRKEAKVRGTM</sequence>